<keyword evidence="3" id="KW-1185">Reference proteome</keyword>
<reference evidence="2 3" key="1">
    <citation type="submission" date="2019-08" db="EMBL/GenBank/DDBJ databases">
        <title>Deep-cultivation of Planctomycetes and their phenomic and genomic characterization uncovers novel biology.</title>
        <authorList>
            <person name="Wiegand S."/>
            <person name="Jogler M."/>
            <person name="Boedeker C."/>
            <person name="Pinto D."/>
            <person name="Vollmers J."/>
            <person name="Rivas-Marin E."/>
            <person name="Kohn T."/>
            <person name="Peeters S.H."/>
            <person name="Heuer A."/>
            <person name="Rast P."/>
            <person name="Oberbeckmann S."/>
            <person name="Bunk B."/>
            <person name="Jeske O."/>
            <person name="Meyerdierks A."/>
            <person name="Storesund J.E."/>
            <person name="Kallscheuer N."/>
            <person name="Luecker S."/>
            <person name="Lage O.M."/>
            <person name="Pohl T."/>
            <person name="Merkel B.J."/>
            <person name="Hornburger P."/>
            <person name="Mueller R.-W."/>
            <person name="Bruemmer F."/>
            <person name="Labrenz M."/>
            <person name="Spormann A.M."/>
            <person name="Op den Camp H."/>
            <person name="Overmann J."/>
            <person name="Amann R."/>
            <person name="Jetten M.S.M."/>
            <person name="Mascher T."/>
            <person name="Medema M.H."/>
            <person name="Devos D.P."/>
            <person name="Kaster A.-K."/>
            <person name="Ovreas L."/>
            <person name="Rohde M."/>
            <person name="Galperin M.Y."/>
            <person name="Jogler C."/>
        </authorList>
    </citation>
    <scope>NUCLEOTIDE SEQUENCE [LARGE SCALE GENOMIC DNA]</scope>
    <source>
        <strain evidence="2 3">UC8</strain>
    </source>
</reference>
<dbReference type="GO" id="GO:0005737">
    <property type="term" value="C:cytoplasm"/>
    <property type="evidence" value="ECO:0007669"/>
    <property type="project" value="TreeGrafter"/>
</dbReference>
<dbReference type="InterPro" id="IPR050126">
    <property type="entry name" value="Ap4A_hydrolase"/>
</dbReference>
<dbReference type="PANTHER" id="PTHR42850">
    <property type="entry name" value="METALLOPHOSPHOESTERASE"/>
    <property type="match status" value="1"/>
</dbReference>
<gene>
    <name evidence="2" type="primary">prpE</name>
    <name evidence="2" type="ORF">UC8_29240</name>
</gene>
<dbReference type="GO" id="GO:0004081">
    <property type="term" value="F:bis(5'-nucleosyl)-tetraphosphatase (asymmetrical) activity"/>
    <property type="evidence" value="ECO:0007669"/>
    <property type="project" value="UniProtKB-EC"/>
</dbReference>
<evidence type="ECO:0000259" key="1">
    <source>
        <dbReference type="Pfam" id="PF00149"/>
    </source>
</evidence>
<dbReference type="PANTHER" id="PTHR42850:SF7">
    <property type="entry name" value="BIS(5'-NUCLEOSYL)-TETRAPHOSPHATASE PRPE [ASYMMETRICAL]"/>
    <property type="match status" value="1"/>
</dbReference>
<accession>A0A5B9QV15</accession>
<dbReference type="OrthoDB" id="9779903at2"/>
<keyword evidence="2" id="KW-0378">Hydrolase</keyword>
<dbReference type="Gene3D" id="3.60.21.10">
    <property type="match status" value="1"/>
</dbReference>
<dbReference type="RefSeq" id="WP_068140231.1">
    <property type="nucleotide sequence ID" value="NZ_CP042914.1"/>
</dbReference>
<dbReference type="SUPFAM" id="SSF56300">
    <property type="entry name" value="Metallo-dependent phosphatases"/>
    <property type="match status" value="1"/>
</dbReference>
<sequence length="308" mass="33990">MACYDIIGDIHGHADELKALLVELGYTPHSPGNGYRHPDRKVVFVGDFVDRGPAVADVIEIARATVEAGDGFAVMGNHEYNTITFHTPVPGKPDVWFRERTEKNLKQNQATRDQLSPSQLADAIAWFKTLPVALELDGIRVVHAAWRPQQINLIENVFKSLGRFSAAFLAESQSVGSELHKAVEEVLKGPELLLPEGLSIVDKAAHRRNTMRIKWYETPAGGTYRDYHLGSDQVPDAAINQDSVQGMTGYPSDSPPVFVGHYWLTGTPKPLATNVACTDYSVAKGGKLVAYRWDGEAVLSADKFHWCR</sequence>
<dbReference type="EC" id="3.6.1.17" evidence="2"/>
<proteinExistence type="predicted"/>
<evidence type="ECO:0000313" key="2">
    <source>
        <dbReference type="EMBL" id="QEG40906.1"/>
    </source>
</evidence>
<dbReference type="EMBL" id="CP042914">
    <property type="protein sequence ID" value="QEG40906.1"/>
    <property type="molecule type" value="Genomic_DNA"/>
</dbReference>
<feature type="domain" description="Calcineurin-like phosphoesterase" evidence="1">
    <location>
        <begin position="6"/>
        <end position="142"/>
    </location>
</feature>
<dbReference type="KEGG" id="rul:UC8_29240"/>
<dbReference type="AlphaFoldDB" id="A0A5B9QV15"/>
<protein>
    <submittedName>
        <fullName evidence="2">Bis(5'-nucleosyl)-tetraphosphatase PrpE [asymmetrical]</fullName>
        <ecNumber evidence="2">3.6.1.17</ecNumber>
    </submittedName>
</protein>
<dbReference type="InterPro" id="IPR004843">
    <property type="entry name" value="Calcineurin-like_PHP"/>
</dbReference>
<organism evidence="2 3">
    <name type="scientific">Roseimaritima ulvae</name>
    <dbReference type="NCBI Taxonomy" id="980254"/>
    <lineage>
        <taxon>Bacteria</taxon>
        <taxon>Pseudomonadati</taxon>
        <taxon>Planctomycetota</taxon>
        <taxon>Planctomycetia</taxon>
        <taxon>Pirellulales</taxon>
        <taxon>Pirellulaceae</taxon>
        <taxon>Roseimaritima</taxon>
    </lineage>
</organism>
<evidence type="ECO:0000313" key="3">
    <source>
        <dbReference type="Proteomes" id="UP000325286"/>
    </source>
</evidence>
<dbReference type="Proteomes" id="UP000325286">
    <property type="component" value="Chromosome"/>
</dbReference>
<dbReference type="Pfam" id="PF00149">
    <property type="entry name" value="Metallophos"/>
    <property type="match status" value="1"/>
</dbReference>
<dbReference type="InterPro" id="IPR029052">
    <property type="entry name" value="Metallo-depent_PP-like"/>
</dbReference>
<name>A0A5B9QV15_9BACT</name>
<dbReference type="GO" id="GO:0016791">
    <property type="term" value="F:phosphatase activity"/>
    <property type="evidence" value="ECO:0007669"/>
    <property type="project" value="TreeGrafter"/>
</dbReference>